<keyword evidence="6 13" id="KW-0479">Metal-binding</keyword>
<evidence type="ECO:0000256" key="12">
    <source>
        <dbReference type="PIRSR" id="PIRSR600823-2"/>
    </source>
</evidence>
<feature type="chain" id="PRO_5005127248" description="Peroxidase" evidence="16">
    <location>
        <begin position="22"/>
        <end position="335"/>
    </location>
</feature>
<feature type="binding site" evidence="13">
    <location>
        <position position="86"/>
    </location>
    <ligand>
        <name>Ca(2+)</name>
        <dbReference type="ChEBI" id="CHEBI:29108"/>
        <label>1</label>
    </ligand>
</feature>
<evidence type="ECO:0000256" key="3">
    <source>
        <dbReference type="ARBA" id="ARBA00012313"/>
    </source>
</evidence>
<feature type="binding site" description="axial binding residue" evidence="13">
    <location>
        <position position="204"/>
    </location>
    <ligand>
        <name>heme b</name>
        <dbReference type="ChEBI" id="CHEBI:60344"/>
    </ligand>
    <ligandPart>
        <name>Fe</name>
        <dbReference type="ChEBI" id="CHEBI:18248"/>
    </ligandPart>
</feature>
<keyword evidence="16" id="KW-0964">Secreted</keyword>
<comment type="subcellular location">
    <subcellularLocation>
        <location evidence="16">Secreted</location>
    </subcellularLocation>
</comment>
<sequence length="335" mass="36218">MTRQTLVLLVCSVFLLGLSNSEYYSVDTFGGNGFSKGLRFGFYAATCPKVETIVRESFTSNIFRDPTAAGALIRLAFHDCQVGGCDASILLSSSDSITSELVSDRNFGIRRLDFIDSIKSSLEASCPGVVSCADIIALAARDSIRISGGPNIPILLGRRDSTSASNLAADRSIPLPTISVDDTISLFQSKGMTLQETVAILGAHTVGVGHCVSVLDRLYPTQDPNLLPPRSAQLRAQCPPTPPQLLNNNTFFANDFTNVFFDNQYFRDILNGQGLFGIDSKIALDKRTSRIVSMFATNQAYFFAVFSSAFNKMLASNVLTGSSGEIRRDCKVVNS</sequence>
<accession>D8QT63</accession>
<feature type="domain" description="Plant heme peroxidase family profile" evidence="17">
    <location>
        <begin position="37"/>
        <end position="334"/>
    </location>
</feature>
<dbReference type="FunCoup" id="D8QT63">
    <property type="interactions" value="123"/>
</dbReference>
<feature type="binding site" evidence="13">
    <location>
        <position position="79"/>
    </location>
    <ligand>
        <name>Ca(2+)</name>
        <dbReference type="ChEBI" id="CHEBI:29108"/>
        <label>1</label>
    </ligand>
</feature>
<dbReference type="InterPro" id="IPR010255">
    <property type="entry name" value="Haem_peroxidase_sf"/>
</dbReference>
<feature type="binding site" evidence="12">
    <location>
        <position position="174"/>
    </location>
    <ligand>
        <name>substrate</name>
    </ligand>
</feature>
<dbReference type="Gene3D" id="1.10.520.10">
    <property type="match status" value="1"/>
</dbReference>
<dbReference type="GO" id="GO:0009505">
    <property type="term" value="C:plant-type cell wall"/>
    <property type="evidence" value="ECO:0000318"/>
    <property type="project" value="GO_Central"/>
</dbReference>
<feature type="site" description="Transition state stabilizer" evidence="14">
    <location>
        <position position="74"/>
    </location>
</feature>
<evidence type="ECO:0000256" key="8">
    <source>
        <dbReference type="ARBA" id="ARBA00023002"/>
    </source>
</evidence>
<comment type="cofactor">
    <cofactor evidence="13 16">
        <name>Ca(2+)</name>
        <dbReference type="ChEBI" id="CHEBI:29108"/>
    </cofactor>
    <text evidence="13 16">Binds 2 calcium ions per subunit.</text>
</comment>
<feature type="binding site" evidence="13">
    <location>
        <position position="262"/>
    </location>
    <ligand>
        <name>Ca(2+)</name>
        <dbReference type="ChEBI" id="CHEBI:29108"/>
        <label>2</label>
    </ligand>
</feature>
<dbReference type="FunFam" id="1.10.420.10:FF:000007">
    <property type="entry name" value="Peroxidase"/>
    <property type="match status" value="1"/>
</dbReference>
<dbReference type="Proteomes" id="UP000001514">
    <property type="component" value="Unassembled WGS sequence"/>
</dbReference>
<feature type="disulfide bond" evidence="15">
    <location>
        <begin position="211"/>
        <end position="238"/>
    </location>
</feature>
<comment type="similarity">
    <text evidence="16">Belongs to the peroxidase family. Classical plant (class III) peroxidase subfamily.</text>
</comment>
<keyword evidence="4 16" id="KW-0575">Peroxidase</keyword>
<feature type="disulfide bond" evidence="15">
    <location>
        <begin position="47"/>
        <end position="126"/>
    </location>
</feature>
<evidence type="ECO:0000256" key="9">
    <source>
        <dbReference type="ARBA" id="ARBA00023004"/>
    </source>
</evidence>
<name>D8QT63_SELML</name>
<keyword evidence="13 16" id="KW-0106">Calcium</keyword>
<evidence type="ECO:0000256" key="6">
    <source>
        <dbReference type="ARBA" id="ARBA00022723"/>
    </source>
</evidence>
<dbReference type="Gene3D" id="1.10.420.10">
    <property type="entry name" value="Peroxidase, domain 2"/>
    <property type="match status" value="1"/>
</dbReference>
<dbReference type="InParanoid" id="D8QT63"/>
<dbReference type="EC" id="1.11.1.7" evidence="3 16"/>
<dbReference type="GO" id="GO:0006979">
    <property type="term" value="P:response to oxidative stress"/>
    <property type="evidence" value="ECO:0007669"/>
    <property type="project" value="UniProtKB-UniRule"/>
</dbReference>
<feature type="binding site" evidence="13">
    <location>
        <position position="205"/>
    </location>
    <ligand>
        <name>Ca(2+)</name>
        <dbReference type="ChEBI" id="CHEBI:29108"/>
        <label>2</label>
    </ligand>
</feature>
<keyword evidence="16" id="KW-0376">Hydrogen peroxide</keyword>
<dbReference type="AlphaFoldDB" id="D8QT63"/>
<dbReference type="GO" id="GO:0005576">
    <property type="term" value="C:extracellular region"/>
    <property type="evidence" value="ECO:0007669"/>
    <property type="project" value="UniProtKB-SubCell"/>
</dbReference>
<dbReference type="PROSITE" id="PS50873">
    <property type="entry name" value="PEROXIDASE_4"/>
    <property type="match status" value="1"/>
</dbReference>
<organism evidence="19">
    <name type="scientific">Selaginella moellendorffii</name>
    <name type="common">Spikemoss</name>
    <dbReference type="NCBI Taxonomy" id="88036"/>
    <lineage>
        <taxon>Eukaryota</taxon>
        <taxon>Viridiplantae</taxon>
        <taxon>Streptophyta</taxon>
        <taxon>Embryophyta</taxon>
        <taxon>Tracheophyta</taxon>
        <taxon>Lycopodiopsida</taxon>
        <taxon>Selaginellales</taxon>
        <taxon>Selaginellaceae</taxon>
        <taxon>Selaginella</taxon>
    </lineage>
</organism>
<dbReference type="GO" id="GO:0140825">
    <property type="term" value="F:lactoperoxidase activity"/>
    <property type="evidence" value="ECO:0007669"/>
    <property type="project" value="UniProtKB-EC"/>
</dbReference>
<feature type="binding site" evidence="13">
    <location>
        <position position="82"/>
    </location>
    <ligand>
        <name>Ca(2+)</name>
        <dbReference type="ChEBI" id="CHEBI:29108"/>
        <label>1</label>
    </ligand>
</feature>
<dbReference type="STRING" id="88036.D8QT63"/>
<dbReference type="KEGG" id="smo:SELMODRAFT_140930"/>
<evidence type="ECO:0000256" key="5">
    <source>
        <dbReference type="ARBA" id="ARBA00022617"/>
    </source>
</evidence>
<gene>
    <name evidence="18" type="ORF">SELMODRAFT_140930</name>
</gene>
<dbReference type="GO" id="GO:0046872">
    <property type="term" value="F:metal ion binding"/>
    <property type="evidence" value="ECO:0007669"/>
    <property type="project" value="UniProtKB-UniRule"/>
</dbReference>
<comment type="catalytic activity">
    <reaction evidence="1 16">
        <text>2 a phenolic donor + H2O2 = 2 a phenolic radical donor + 2 H2O</text>
        <dbReference type="Rhea" id="RHEA:56136"/>
        <dbReference type="ChEBI" id="CHEBI:15377"/>
        <dbReference type="ChEBI" id="CHEBI:16240"/>
        <dbReference type="ChEBI" id="CHEBI:139520"/>
        <dbReference type="ChEBI" id="CHEBI:139521"/>
        <dbReference type="EC" id="1.11.1.7"/>
    </reaction>
</comment>
<evidence type="ECO:0000259" key="17">
    <source>
        <dbReference type="PROSITE" id="PS50873"/>
    </source>
</evidence>
<dbReference type="OrthoDB" id="2113341at2759"/>
<dbReference type="SUPFAM" id="SSF48113">
    <property type="entry name" value="Heme-dependent peroxidases"/>
    <property type="match status" value="1"/>
</dbReference>
<dbReference type="OMA" id="ICSMEMI"/>
<evidence type="ECO:0000256" key="11">
    <source>
        <dbReference type="PIRSR" id="PIRSR600823-1"/>
    </source>
</evidence>
<evidence type="ECO:0000256" key="10">
    <source>
        <dbReference type="ARBA" id="ARBA00023157"/>
    </source>
</evidence>
<evidence type="ECO:0000256" key="4">
    <source>
        <dbReference type="ARBA" id="ARBA00022559"/>
    </source>
</evidence>
<dbReference type="PRINTS" id="PR00461">
    <property type="entry name" value="PLPEROXIDASE"/>
</dbReference>
<dbReference type="eggNOG" id="ENOG502QU16">
    <property type="taxonomic scope" value="Eukaryota"/>
</dbReference>
<keyword evidence="9 13" id="KW-0408">Iron</keyword>
<dbReference type="PANTHER" id="PTHR31517:SF81">
    <property type="entry name" value="PEROXIDASE"/>
    <property type="match status" value="1"/>
</dbReference>
<keyword evidence="8 16" id="KW-0560">Oxidoreductase</keyword>
<keyword evidence="10 15" id="KW-1015">Disulfide bond</keyword>
<dbReference type="InterPro" id="IPR000823">
    <property type="entry name" value="Peroxidase_pln"/>
</dbReference>
<dbReference type="EMBL" id="GL377566">
    <property type="protein sequence ID" value="EFJ37062.1"/>
    <property type="molecule type" value="Genomic_DNA"/>
</dbReference>
<evidence type="ECO:0000256" key="14">
    <source>
        <dbReference type="PIRSR" id="PIRSR600823-4"/>
    </source>
</evidence>
<dbReference type="Gramene" id="EFJ37062">
    <property type="protein sequence ID" value="EFJ37062"/>
    <property type="gene ID" value="SELMODRAFT_140930"/>
</dbReference>
<feature type="binding site" evidence="13">
    <location>
        <position position="100"/>
    </location>
    <ligand>
        <name>Ca(2+)</name>
        <dbReference type="ChEBI" id="CHEBI:29108"/>
        <label>1</label>
    </ligand>
</feature>
<protein>
    <recommendedName>
        <fullName evidence="3 16">Peroxidase</fullName>
        <ecNumber evidence="3 16">1.11.1.7</ecNumber>
    </recommendedName>
</protein>
<dbReference type="HOGENOM" id="CLU_010543_0_3_1"/>
<dbReference type="PANTHER" id="PTHR31517">
    <property type="match status" value="1"/>
</dbReference>
<comment type="similarity">
    <text evidence="2">Belongs to the peroxidase family. Ascorbate peroxidase subfamily.</text>
</comment>
<dbReference type="PROSITE" id="PS00436">
    <property type="entry name" value="PEROXIDASE_2"/>
    <property type="match status" value="1"/>
</dbReference>
<keyword evidence="5 16" id="KW-0349">Heme</keyword>
<dbReference type="PRINTS" id="PR00458">
    <property type="entry name" value="PEROXIDASE"/>
</dbReference>
<dbReference type="CDD" id="cd00693">
    <property type="entry name" value="secretory_peroxidase"/>
    <property type="match status" value="1"/>
</dbReference>
<dbReference type="Pfam" id="PF00141">
    <property type="entry name" value="peroxidase"/>
    <property type="match status" value="1"/>
</dbReference>
<comment type="function">
    <text evidence="16">Removal of H(2)O(2), oxidation of toxic reductants, biosynthesis and degradation of lignin, suberization, auxin catabolism, response to environmental stresses such as wounding, pathogen attack and oxidative stress.</text>
</comment>
<evidence type="ECO:0000256" key="1">
    <source>
        <dbReference type="ARBA" id="ARBA00000189"/>
    </source>
</evidence>
<comment type="cofactor">
    <cofactor evidence="13 16">
        <name>heme b</name>
        <dbReference type="ChEBI" id="CHEBI:60344"/>
    </cofactor>
    <text evidence="13 16">Binds 1 heme b (iron(II)-protoporphyrin IX) group per subunit.</text>
</comment>
<dbReference type="InterPro" id="IPR019794">
    <property type="entry name" value="Peroxidases_AS"/>
</dbReference>
<dbReference type="InterPro" id="IPR002016">
    <property type="entry name" value="Haem_peroxidase"/>
</dbReference>
<dbReference type="GO" id="GO:0006950">
    <property type="term" value="P:response to stress"/>
    <property type="evidence" value="ECO:0000318"/>
    <property type="project" value="GO_Central"/>
</dbReference>
<feature type="signal peptide" evidence="16">
    <location>
        <begin position="1"/>
        <end position="21"/>
    </location>
</feature>
<feature type="binding site" evidence="13">
    <location>
        <position position="84"/>
    </location>
    <ligand>
        <name>Ca(2+)</name>
        <dbReference type="ChEBI" id="CHEBI:29108"/>
        <label>1</label>
    </ligand>
</feature>
<evidence type="ECO:0000313" key="18">
    <source>
        <dbReference type="EMBL" id="EFJ37062.1"/>
    </source>
</evidence>
<feature type="disulfide bond" evidence="15">
    <location>
        <begin position="132"/>
        <end position="330"/>
    </location>
</feature>
<reference evidence="18 19" key="1">
    <citation type="journal article" date="2011" name="Science">
        <title>The Selaginella genome identifies genetic changes associated with the evolution of vascular plants.</title>
        <authorList>
            <person name="Banks J.A."/>
            <person name="Nishiyama T."/>
            <person name="Hasebe M."/>
            <person name="Bowman J.L."/>
            <person name="Gribskov M."/>
            <person name="dePamphilis C."/>
            <person name="Albert V.A."/>
            <person name="Aono N."/>
            <person name="Aoyama T."/>
            <person name="Ambrose B.A."/>
            <person name="Ashton N.W."/>
            <person name="Axtell M.J."/>
            <person name="Barker E."/>
            <person name="Barker M.S."/>
            <person name="Bennetzen J.L."/>
            <person name="Bonawitz N.D."/>
            <person name="Chapple C."/>
            <person name="Cheng C."/>
            <person name="Correa L.G."/>
            <person name="Dacre M."/>
            <person name="DeBarry J."/>
            <person name="Dreyer I."/>
            <person name="Elias M."/>
            <person name="Engstrom E.M."/>
            <person name="Estelle M."/>
            <person name="Feng L."/>
            <person name="Finet C."/>
            <person name="Floyd S.K."/>
            <person name="Frommer W.B."/>
            <person name="Fujita T."/>
            <person name="Gramzow L."/>
            <person name="Gutensohn M."/>
            <person name="Harholt J."/>
            <person name="Hattori M."/>
            <person name="Heyl A."/>
            <person name="Hirai T."/>
            <person name="Hiwatashi Y."/>
            <person name="Ishikawa M."/>
            <person name="Iwata M."/>
            <person name="Karol K.G."/>
            <person name="Koehler B."/>
            <person name="Kolukisaoglu U."/>
            <person name="Kubo M."/>
            <person name="Kurata T."/>
            <person name="Lalonde S."/>
            <person name="Li K."/>
            <person name="Li Y."/>
            <person name="Litt A."/>
            <person name="Lyons E."/>
            <person name="Manning G."/>
            <person name="Maruyama T."/>
            <person name="Michael T.P."/>
            <person name="Mikami K."/>
            <person name="Miyazaki S."/>
            <person name="Morinaga S."/>
            <person name="Murata T."/>
            <person name="Mueller-Roeber B."/>
            <person name="Nelson D.R."/>
            <person name="Obara M."/>
            <person name="Oguri Y."/>
            <person name="Olmstead R.G."/>
            <person name="Onodera N."/>
            <person name="Petersen B.L."/>
            <person name="Pils B."/>
            <person name="Prigge M."/>
            <person name="Rensing S.A."/>
            <person name="Riano-Pachon D.M."/>
            <person name="Roberts A.W."/>
            <person name="Sato Y."/>
            <person name="Scheller H.V."/>
            <person name="Schulz B."/>
            <person name="Schulz C."/>
            <person name="Shakirov E.V."/>
            <person name="Shibagaki N."/>
            <person name="Shinohara N."/>
            <person name="Shippen D.E."/>
            <person name="Soerensen I."/>
            <person name="Sotooka R."/>
            <person name="Sugimoto N."/>
            <person name="Sugita M."/>
            <person name="Sumikawa N."/>
            <person name="Tanurdzic M."/>
            <person name="Theissen G."/>
            <person name="Ulvskov P."/>
            <person name="Wakazuki S."/>
            <person name="Weng J.K."/>
            <person name="Willats W.W."/>
            <person name="Wipf D."/>
            <person name="Wolf P.G."/>
            <person name="Yang L."/>
            <person name="Zimmer A.D."/>
            <person name="Zhu Q."/>
            <person name="Mitros T."/>
            <person name="Hellsten U."/>
            <person name="Loque D."/>
            <person name="Otillar R."/>
            <person name="Salamov A."/>
            <person name="Schmutz J."/>
            <person name="Shapiro H."/>
            <person name="Lindquist E."/>
            <person name="Lucas S."/>
            <person name="Rokhsar D."/>
            <person name="Grigoriev I.V."/>
        </authorList>
    </citation>
    <scope>NUCLEOTIDE SEQUENCE [LARGE SCALE GENOMIC DNA]</scope>
</reference>
<keyword evidence="19" id="KW-1185">Reference proteome</keyword>
<dbReference type="InterPro" id="IPR019793">
    <property type="entry name" value="Peroxidases_heam-ligand_BS"/>
</dbReference>
<evidence type="ECO:0000256" key="15">
    <source>
        <dbReference type="PIRSR" id="PIRSR600823-5"/>
    </source>
</evidence>
<feature type="binding site" evidence="13">
    <location>
        <position position="88"/>
    </location>
    <ligand>
        <name>Ca(2+)</name>
        <dbReference type="ChEBI" id="CHEBI:29108"/>
        <label>1</label>
    </ligand>
</feature>
<feature type="disulfide bond" evidence="15">
    <location>
        <begin position="80"/>
        <end position="85"/>
    </location>
</feature>
<evidence type="ECO:0000256" key="7">
    <source>
        <dbReference type="ARBA" id="ARBA00022729"/>
    </source>
</evidence>
<feature type="binding site" evidence="13">
    <location>
        <position position="255"/>
    </location>
    <ligand>
        <name>Ca(2+)</name>
        <dbReference type="ChEBI" id="CHEBI:29108"/>
        <label>2</label>
    </ligand>
</feature>
<dbReference type="GO" id="GO:0004601">
    <property type="term" value="F:peroxidase activity"/>
    <property type="evidence" value="ECO:0000318"/>
    <property type="project" value="GO_Central"/>
</dbReference>
<evidence type="ECO:0000256" key="13">
    <source>
        <dbReference type="PIRSR" id="PIRSR600823-3"/>
    </source>
</evidence>
<keyword evidence="7 16" id="KW-0732">Signal</keyword>
<evidence type="ECO:0000256" key="16">
    <source>
        <dbReference type="RuleBase" id="RU362060"/>
    </source>
</evidence>
<dbReference type="GO" id="GO:0020037">
    <property type="term" value="F:heme binding"/>
    <property type="evidence" value="ECO:0007669"/>
    <property type="project" value="UniProtKB-UniRule"/>
</dbReference>
<feature type="binding site" evidence="13">
    <location>
        <position position="257"/>
    </location>
    <ligand>
        <name>Ca(2+)</name>
        <dbReference type="ChEBI" id="CHEBI:29108"/>
        <label>2</label>
    </ligand>
</feature>
<evidence type="ECO:0000313" key="19">
    <source>
        <dbReference type="Proteomes" id="UP000001514"/>
    </source>
</evidence>
<dbReference type="PROSITE" id="PS00435">
    <property type="entry name" value="PEROXIDASE_1"/>
    <property type="match status" value="1"/>
</dbReference>
<dbReference type="GO" id="GO:0042744">
    <property type="term" value="P:hydrogen peroxide catabolic process"/>
    <property type="evidence" value="ECO:0007669"/>
    <property type="project" value="UniProtKB-KW"/>
</dbReference>
<proteinExistence type="inferred from homology"/>
<dbReference type="InterPro" id="IPR033905">
    <property type="entry name" value="Secretory_peroxidase"/>
</dbReference>
<feature type="active site" description="Proton acceptor" evidence="11">
    <location>
        <position position="78"/>
    </location>
</feature>
<evidence type="ECO:0000256" key="2">
    <source>
        <dbReference type="ARBA" id="ARBA00006873"/>
    </source>
</evidence>